<dbReference type="GO" id="GO:0003677">
    <property type="term" value="F:DNA binding"/>
    <property type="evidence" value="ECO:0007669"/>
    <property type="project" value="UniProtKB-KW"/>
</dbReference>
<dbReference type="Pfam" id="PF05699">
    <property type="entry name" value="Dimer_Tnp_hAT"/>
    <property type="match status" value="1"/>
</dbReference>
<keyword evidence="6" id="KW-0238">DNA-binding</keyword>
<dbReference type="InterPro" id="IPR052035">
    <property type="entry name" value="ZnF_BED_domain_contain"/>
</dbReference>
<reference evidence="12 13" key="1">
    <citation type="submission" date="2020-10" db="EMBL/GenBank/DDBJ databases">
        <title>Pygocentrus nattereri (red-bellied piranha) genome, fPygNat1, primary haplotype.</title>
        <authorList>
            <person name="Myers G."/>
            <person name="Meyer A."/>
            <person name="Karagic N."/>
            <person name="Pippel M."/>
            <person name="Winkler S."/>
            <person name="Tracey A."/>
            <person name="Wood J."/>
            <person name="Formenti G."/>
            <person name="Howe K."/>
            <person name="Fedrigo O."/>
            <person name="Jarvis E.D."/>
        </authorList>
    </citation>
    <scope>NUCLEOTIDE SEQUENCE [LARGE SCALE GENOMIC DNA]</scope>
</reference>
<keyword evidence="3 9" id="KW-0863">Zinc-finger</keyword>
<dbReference type="GO" id="GO:0008270">
    <property type="term" value="F:zinc ion binding"/>
    <property type="evidence" value="ECO:0007669"/>
    <property type="project" value="UniProtKB-KW"/>
</dbReference>
<dbReference type="SMART" id="SM00614">
    <property type="entry name" value="ZnF_BED"/>
    <property type="match status" value="1"/>
</dbReference>
<evidence type="ECO:0000256" key="10">
    <source>
        <dbReference type="SAM" id="MobiDB-lite"/>
    </source>
</evidence>
<reference evidence="12" key="3">
    <citation type="submission" date="2025-09" db="UniProtKB">
        <authorList>
            <consortium name="Ensembl"/>
        </authorList>
    </citation>
    <scope>IDENTIFICATION</scope>
</reference>
<evidence type="ECO:0000256" key="5">
    <source>
        <dbReference type="ARBA" id="ARBA00023015"/>
    </source>
</evidence>
<evidence type="ECO:0000256" key="6">
    <source>
        <dbReference type="ARBA" id="ARBA00023125"/>
    </source>
</evidence>
<evidence type="ECO:0000256" key="3">
    <source>
        <dbReference type="ARBA" id="ARBA00022771"/>
    </source>
</evidence>
<name>A0AAR2IQQ5_PYGNA</name>
<evidence type="ECO:0000256" key="2">
    <source>
        <dbReference type="ARBA" id="ARBA00022723"/>
    </source>
</evidence>
<dbReference type="AlphaFoldDB" id="A0AAR2IQQ5"/>
<feature type="region of interest" description="Disordered" evidence="10">
    <location>
        <begin position="502"/>
        <end position="534"/>
    </location>
</feature>
<comment type="subcellular location">
    <subcellularLocation>
        <location evidence="1">Nucleus</location>
    </subcellularLocation>
</comment>
<organism evidence="12 13">
    <name type="scientific">Pygocentrus nattereri</name>
    <name type="common">Red-bellied piranha</name>
    <dbReference type="NCBI Taxonomy" id="42514"/>
    <lineage>
        <taxon>Eukaryota</taxon>
        <taxon>Metazoa</taxon>
        <taxon>Chordata</taxon>
        <taxon>Craniata</taxon>
        <taxon>Vertebrata</taxon>
        <taxon>Euteleostomi</taxon>
        <taxon>Actinopterygii</taxon>
        <taxon>Neopterygii</taxon>
        <taxon>Teleostei</taxon>
        <taxon>Ostariophysi</taxon>
        <taxon>Characiformes</taxon>
        <taxon>Characoidei</taxon>
        <taxon>Pygocentrus</taxon>
    </lineage>
</organism>
<dbReference type="InterPro" id="IPR012337">
    <property type="entry name" value="RNaseH-like_sf"/>
</dbReference>
<dbReference type="InterPro" id="IPR008906">
    <property type="entry name" value="HATC_C_dom"/>
</dbReference>
<dbReference type="Proteomes" id="UP001501920">
    <property type="component" value="Chromosome 22"/>
</dbReference>
<keyword evidence="5" id="KW-0805">Transcription regulation</keyword>
<keyword evidence="7" id="KW-0804">Transcription</keyword>
<dbReference type="Pfam" id="PF02892">
    <property type="entry name" value="zf-BED"/>
    <property type="match status" value="1"/>
</dbReference>
<dbReference type="GeneTree" id="ENSGT00940000161131"/>
<evidence type="ECO:0000259" key="11">
    <source>
        <dbReference type="PROSITE" id="PS50808"/>
    </source>
</evidence>
<evidence type="ECO:0000256" key="9">
    <source>
        <dbReference type="PROSITE-ProRule" id="PRU00027"/>
    </source>
</evidence>
<accession>A0AAR2IQQ5</accession>
<keyword evidence="4" id="KW-0862">Zinc</keyword>
<dbReference type="PANTHER" id="PTHR46481:SF9">
    <property type="entry name" value="ZINC FINGER BED DOMAIN-CONTAINING PROTEIN 1-LIKE"/>
    <property type="match status" value="1"/>
</dbReference>
<dbReference type="GO" id="GO:0005634">
    <property type="term" value="C:nucleus"/>
    <property type="evidence" value="ECO:0007669"/>
    <property type="project" value="UniProtKB-SubCell"/>
</dbReference>
<feature type="domain" description="BED-type" evidence="11">
    <location>
        <begin position="33"/>
        <end position="88"/>
    </location>
</feature>
<keyword evidence="13" id="KW-1185">Reference proteome</keyword>
<dbReference type="SUPFAM" id="SSF140996">
    <property type="entry name" value="Hermes dimerisation domain"/>
    <property type="match status" value="1"/>
</dbReference>
<dbReference type="PROSITE" id="PS50808">
    <property type="entry name" value="ZF_BED"/>
    <property type="match status" value="1"/>
</dbReference>
<sequence>MKTITGCKQRMDSALDESATDLTNLRPPKKKAKLKSAVWDYFGYPPNAREDGNPICNQCGRKVAAKGGNTSNLFSHLREHHPAVLVYNFSPTLNGQASCAKKFPDPAQPTVTQSFAKGIKLDPSSKQAQELNHAVAYFIAKDMMPLRAVEKPGFLHLMKKAVPMYQVPSRTYFATRMYQDVRASVEEQLKEAVCYSATTDLWTSSSGGGEPFISFTVPYISSDWQLKCHCLETHFFPEDHTSENISEMFENMLQEWKLTKEDLCGITTDNATNMKKAFSDFPCVWLTCFGHNLNLAVNKVLKIQRVESAVRACRHLIQGFSRSWKKKRDLKKKQADLELPEHALIHDVITRWGSTFEMISRFLEQQQAVCAVLANERSTWHLMPKDSDISILENVSQLLQTFYELTDALASEKRVTLSSLSPVLEHIRSEILAEQAEDNALTRQMKQVMREDLEVRYTERLERLLQVSCFVDARFKGSFSKNLDDTVEACVEEAVTIATAVSPCQKQPQEEREENEVGEGSSSTTTATKRKGKGLSALLQQISSSRQNKATSENKNIHEKVMSEVKTYMSLPTIGTDADPLAWWKMHAEGMPFLAKVARKYLCIPATSVPSERMFSTSGHILSPQRSRLSPEKLDMLTFLHHNLSHQALQLFPGGPAEKGGEED</sequence>
<evidence type="ECO:0000256" key="1">
    <source>
        <dbReference type="ARBA" id="ARBA00004123"/>
    </source>
</evidence>
<evidence type="ECO:0000313" key="12">
    <source>
        <dbReference type="Ensembl" id="ENSPNAP00000040369.1"/>
    </source>
</evidence>
<evidence type="ECO:0000256" key="7">
    <source>
        <dbReference type="ARBA" id="ARBA00023163"/>
    </source>
</evidence>
<dbReference type="InterPro" id="IPR003656">
    <property type="entry name" value="Znf_BED"/>
</dbReference>
<evidence type="ECO:0000313" key="13">
    <source>
        <dbReference type="Proteomes" id="UP001501920"/>
    </source>
</evidence>
<dbReference type="Ensembl" id="ENSPNAT00000072980.1">
    <property type="protein sequence ID" value="ENSPNAP00000040369.1"/>
    <property type="gene ID" value="ENSPNAG00000031370.1"/>
</dbReference>
<dbReference type="PANTHER" id="PTHR46481">
    <property type="entry name" value="ZINC FINGER BED DOMAIN-CONTAINING PROTEIN 4"/>
    <property type="match status" value="1"/>
</dbReference>
<evidence type="ECO:0000256" key="4">
    <source>
        <dbReference type="ARBA" id="ARBA00022833"/>
    </source>
</evidence>
<keyword evidence="8" id="KW-0539">Nucleus</keyword>
<reference evidence="12" key="2">
    <citation type="submission" date="2025-08" db="UniProtKB">
        <authorList>
            <consortium name="Ensembl"/>
        </authorList>
    </citation>
    <scope>IDENTIFICATION</scope>
</reference>
<dbReference type="SUPFAM" id="SSF57667">
    <property type="entry name" value="beta-beta-alpha zinc fingers"/>
    <property type="match status" value="1"/>
</dbReference>
<dbReference type="SUPFAM" id="SSF53098">
    <property type="entry name" value="Ribonuclease H-like"/>
    <property type="match status" value="1"/>
</dbReference>
<dbReference type="GO" id="GO:0046983">
    <property type="term" value="F:protein dimerization activity"/>
    <property type="evidence" value="ECO:0007669"/>
    <property type="project" value="InterPro"/>
</dbReference>
<evidence type="ECO:0000256" key="8">
    <source>
        <dbReference type="ARBA" id="ARBA00023242"/>
    </source>
</evidence>
<protein>
    <recommendedName>
        <fullName evidence="11">BED-type domain-containing protein</fullName>
    </recommendedName>
</protein>
<proteinExistence type="predicted"/>
<keyword evidence="2" id="KW-0479">Metal-binding</keyword>
<dbReference type="InterPro" id="IPR036236">
    <property type="entry name" value="Znf_C2H2_sf"/>
</dbReference>